<proteinExistence type="predicted"/>
<dbReference type="Proteomes" id="UP001596956">
    <property type="component" value="Unassembled WGS sequence"/>
</dbReference>
<evidence type="ECO:0000313" key="3">
    <source>
        <dbReference type="EMBL" id="MFD0802061.1"/>
    </source>
</evidence>
<feature type="compositionally biased region" description="Low complexity" evidence="1">
    <location>
        <begin position="306"/>
        <end position="327"/>
    </location>
</feature>
<feature type="region of interest" description="Disordered" evidence="1">
    <location>
        <begin position="306"/>
        <end position="345"/>
    </location>
</feature>
<evidence type="ECO:0000256" key="2">
    <source>
        <dbReference type="SAM" id="Phobius"/>
    </source>
</evidence>
<feature type="transmembrane region" description="Helical" evidence="2">
    <location>
        <begin position="110"/>
        <end position="141"/>
    </location>
</feature>
<keyword evidence="2" id="KW-0472">Membrane</keyword>
<dbReference type="EMBL" id="JBHTHR010000361">
    <property type="protein sequence ID" value="MFD0802061.1"/>
    <property type="molecule type" value="Genomic_DNA"/>
</dbReference>
<sequence length="676" mass="71638">MSEETHDYTIDSGQSPPSGPPPGPPSVPAPPSASEPPSPPGAEDVAAVAGPLHYDPTTRLRCAAWLEGAFRNRVLIERKEHSYRAWAREPGLDAEKVVTECERARRTMSIAGLLLTALVLLLAVFHLFVAVLAAVGCLWLALRTGWREFWRGQSSAAKPKGLRIMGGVLVFLVLLAAITASWNLYSALSEPAPQYDLGAQGAMEPGSDYDPPSEAGFGALVPWPVAVLLLLAGALAVGCWMRAQRNRALNAIVAAGRTSTRRIGESGVGTVPVGFYSDFSPFVGAGVRFGSWPLTLDLKPAAEPGASAAAKDAGGSAEADPGSAAAASKEDSGSSPKPAPRPGPELVEELYAGLRTDLEKLSEDGEALSTRRTVDVADCAFVSGVRTDRPADVRRRMLTGNGTGHLRPDWVRALIRTSHERARHFLEAGVSMWESQIVVTAFVRLSLHGGSLRVEGETFVMPPISARYSVPEEEQPTGEDAEGRIGVLGSAVANLFGDARTAVAEFEADLASQWRASGIEREQVEVAAKRRQGGASGIAGEEAALAQKIQGQNGASRPAVERTEQKYVALIDYAPRTSIRELAADPHYQQLFQRHDVQRVTGAVTKRCLTSLARVLKDKGYDTSDLEGLVQNINVGLQNFGTANVNGIVSAGSDNTISQQPQAGRSGGAGSAPPQM</sequence>
<keyword evidence="2" id="KW-1133">Transmembrane helix</keyword>
<comment type="caution">
    <text evidence="3">The sequence shown here is derived from an EMBL/GenBank/DDBJ whole genome shotgun (WGS) entry which is preliminary data.</text>
</comment>
<keyword evidence="2" id="KW-0812">Transmembrane</keyword>
<protein>
    <submittedName>
        <fullName evidence="3">Uncharacterized protein</fullName>
    </submittedName>
</protein>
<keyword evidence="4" id="KW-1185">Reference proteome</keyword>
<name>A0ABW3BFE3_9ACTN</name>
<evidence type="ECO:0000256" key="1">
    <source>
        <dbReference type="SAM" id="MobiDB-lite"/>
    </source>
</evidence>
<feature type="transmembrane region" description="Helical" evidence="2">
    <location>
        <begin position="162"/>
        <end position="185"/>
    </location>
</feature>
<evidence type="ECO:0000313" key="4">
    <source>
        <dbReference type="Proteomes" id="UP001596956"/>
    </source>
</evidence>
<feature type="region of interest" description="Disordered" evidence="1">
    <location>
        <begin position="1"/>
        <end position="46"/>
    </location>
</feature>
<gene>
    <name evidence="3" type="ORF">ACFQZU_12140</name>
</gene>
<accession>A0ABW3BFE3</accession>
<feature type="transmembrane region" description="Helical" evidence="2">
    <location>
        <begin position="220"/>
        <end position="241"/>
    </location>
</feature>
<feature type="region of interest" description="Disordered" evidence="1">
    <location>
        <begin position="652"/>
        <end position="676"/>
    </location>
</feature>
<reference evidence="4" key="1">
    <citation type="journal article" date="2019" name="Int. J. Syst. Evol. Microbiol.">
        <title>The Global Catalogue of Microorganisms (GCM) 10K type strain sequencing project: providing services to taxonomists for standard genome sequencing and annotation.</title>
        <authorList>
            <consortium name="The Broad Institute Genomics Platform"/>
            <consortium name="The Broad Institute Genome Sequencing Center for Infectious Disease"/>
            <person name="Wu L."/>
            <person name="Ma J."/>
        </authorList>
    </citation>
    <scope>NUCLEOTIDE SEQUENCE [LARGE SCALE GENOMIC DNA]</scope>
    <source>
        <strain evidence="4">CCUG 63369</strain>
    </source>
</reference>
<organism evidence="3 4">
    <name type="scientific">Streptomonospora algeriensis</name>
    <dbReference type="NCBI Taxonomy" id="995084"/>
    <lineage>
        <taxon>Bacteria</taxon>
        <taxon>Bacillati</taxon>
        <taxon>Actinomycetota</taxon>
        <taxon>Actinomycetes</taxon>
        <taxon>Streptosporangiales</taxon>
        <taxon>Nocardiopsidaceae</taxon>
        <taxon>Streptomonospora</taxon>
    </lineage>
</organism>
<feature type="compositionally biased region" description="Pro residues" evidence="1">
    <location>
        <begin position="17"/>
        <end position="40"/>
    </location>
</feature>